<gene>
    <name evidence="2" type="ORF">ABB37_07882</name>
</gene>
<evidence type="ECO:0000313" key="3">
    <source>
        <dbReference type="Proteomes" id="UP000037923"/>
    </source>
</evidence>
<feature type="compositionally biased region" description="Acidic residues" evidence="1">
    <location>
        <begin position="747"/>
        <end position="758"/>
    </location>
</feature>
<feature type="compositionally biased region" description="Pro residues" evidence="1">
    <location>
        <begin position="927"/>
        <end position="938"/>
    </location>
</feature>
<proteinExistence type="predicted"/>
<feature type="region of interest" description="Disordered" evidence="1">
    <location>
        <begin position="130"/>
        <end position="166"/>
    </location>
</feature>
<dbReference type="OMA" id="HTHHTKI"/>
<feature type="compositionally biased region" description="Basic and acidic residues" evidence="1">
    <location>
        <begin position="1220"/>
        <end position="1231"/>
    </location>
</feature>
<evidence type="ECO:0008006" key="4">
    <source>
        <dbReference type="Google" id="ProtNLM"/>
    </source>
</evidence>
<feature type="region of interest" description="Disordered" evidence="1">
    <location>
        <begin position="1374"/>
        <end position="1409"/>
    </location>
</feature>
<dbReference type="OrthoDB" id="266986at2759"/>
<feature type="compositionally biased region" description="Low complexity" evidence="1">
    <location>
        <begin position="627"/>
        <end position="642"/>
    </location>
</feature>
<name>A0A0M9FU29_LEPPY</name>
<comment type="caution">
    <text evidence="2">The sequence shown here is derived from an EMBL/GenBank/DDBJ whole genome shotgun (WGS) entry which is preliminary data.</text>
</comment>
<feature type="compositionally biased region" description="Basic residues" evidence="1">
    <location>
        <begin position="607"/>
        <end position="617"/>
    </location>
</feature>
<accession>A0A0M9FU29</accession>
<feature type="region of interest" description="Disordered" evidence="1">
    <location>
        <begin position="1014"/>
        <end position="1039"/>
    </location>
</feature>
<dbReference type="EMBL" id="LGTL01000021">
    <property type="protein sequence ID" value="KPA76110.1"/>
    <property type="molecule type" value="Genomic_DNA"/>
</dbReference>
<keyword evidence="3" id="KW-1185">Reference proteome</keyword>
<feature type="compositionally biased region" description="Polar residues" evidence="1">
    <location>
        <begin position="1317"/>
        <end position="1327"/>
    </location>
</feature>
<dbReference type="GeneID" id="26908167"/>
<feature type="compositionally biased region" description="Low complexity" evidence="1">
    <location>
        <begin position="949"/>
        <end position="964"/>
    </location>
</feature>
<feature type="compositionally biased region" description="Polar residues" evidence="1">
    <location>
        <begin position="817"/>
        <end position="828"/>
    </location>
</feature>
<feature type="region of interest" description="Disordered" evidence="1">
    <location>
        <begin position="1469"/>
        <end position="1505"/>
    </location>
</feature>
<feature type="region of interest" description="Disordered" evidence="1">
    <location>
        <begin position="1"/>
        <end position="112"/>
    </location>
</feature>
<feature type="region of interest" description="Disordered" evidence="1">
    <location>
        <begin position="1065"/>
        <end position="1139"/>
    </location>
</feature>
<feature type="compositionally biased region" description="Low complexity" evidence="1">
    <location>
        <begin position="1119"/>
        <end position="1139"/>
    </location>
</feature>
<feature type="region of interest" description="Disordered" evidence="1">
    <location>
        <begin position="298"/>
        <end position="336"/>
    </location>
</feature>
<feature type="region of interest" description="Disordered" evidence="1">
    <location>
        <begin position="178"/>
        <end position="197"/>
    </location>
</feature>
<feature type="compositionally biased region" description="Basic and acidic residues" evidence="1">
    <location>
        <begin position="1077"/>
        <end position="1090"/>
    </location>
</feature>
<feature type="compositionally biased region" description="Low complexity" evidence="1">
    <location>
        <begin position="140"/>
        <end position="150"/>
    </location>
</feature>
<feature type="region of interest" description="Disordered" evidence="1">
    <location>
        <begin position="807"/>
        <end position="834"/>
    </location>
</feature>
<reference evidence="2 3" key="1">
    <citation type="submission" date="2015-07" db="EMBL/GenBank/DDBJ databases">
        <title>High-quality genome of monoxenous trypanosomatid Leptomonas pyrrhocoris.</title>
        <authorList>
            <person name="Flegontov P."/>
            <person name="Butenko A."/>
            <person name="Firsov S."/>
            <person name="Vlcek C."/>
            <person name="Logacheva M.D."/>
            <person name="Field M."/>
            <person name="Filatov D."/>
            <person name="Flegontova O."/>
            <person name="Gerasimov E."/>
            <person name="Jackson A.P."/>
            <person name="Kelly S."/>
            <person name="Opperdoes F."/>
            <person name="O'Reilly A."/>
            <person name="Votypka J."/>
            <person name="Yurchenko V."/>
            <person name="Lukes J."/>
        </authorList>
    </citation>
    <scope>NUCLEOTIDE SEQUENCE [LARGE SCALE GENOMIC DNA]</scope>
    <source>
        <strain evidence="2">H10</strain>
    </source>
</reference>
<feature type="compositionally biased region" description="Polar residues" evidence="1">
    <location>
        <begin position="643"/>
        <end position="667"/>
    </location>
</feature>
<feature type="region of interest" description="Disordered" evidence="1">
    <location>
        <begin position="1199"/>
        <end position="1343"/>
    </location>
</feature>
<feature type="compositionally biased region" description="Pro residues" evidence="1">
    <location>
        <begin position="1205"/>
        <end position="1214"/>
    </location>
</feature>
<protein>
    <recommendedName>
        <fullName evidence="4">CFA20 domain-containing protein</fullName>
    </recommendedName>
</protein>
<feature type="region of interest" description="Disordered" evidence="1">
    <location>
        <begin position="927"/>
        <end position="964"/>
    </location>
</feature>
<organism evidence="2 3">
    <name type="scientific">Leptomonas pyrrhocoris</name>
    <name type="common">Firebug parasite</name>
    <dbReference type="NCBI Taxonomy" id="157538"/>
    <lineage>
        <taxon>Eukaryota</taxon>
        <taxon>Discoba</taxon>
        <taxon>Euglenozoa</taxon>
        <taxon>Kinetoplastea</taxon>
        <taxon>Metakinetoplastina</taxon>
        <taxon>Trypanosomatida</taxon>
        <taxon>Trypanosomatidae</taxon>
        <taxon>Leishmaniinae</taxon>
        <taxon>Leptomonas</taxon>
    </lineage>
</organism>
<sequence length="1533" mass="157231">MNPYFYSHHHIPPSRSPRINATAAKRTAAHRDASSPPPPPPSSRASHSTSAAEPAQGTAQHGGPPQHLRSPPDPGSSTTAVTTPPSPALPVGVPQTTRAQEGKAGVLAPPPLPAPQPVSSAVPCLVLFSPQGPRPLSGLTTTSSTTTTTTPRATLSHGGSTGGSTGHRALLQNRSSSVNRLVGGDSPAKGTAGLSRGSAPPLNGVRCVYDRDTRSQLLHIAPGTEVDFSGCMRLPVVTRGSAGAGGGVVGHTILVVQFCAAAPVLSAAERQRTLPSTLSPPYLPPPGSVHIELVVRTTTNGSGSGNSGRHHDSRSTALMSPRSNSNAGSTSSNARGGYRLRFTNAVREVQRHAHHTRIPLQCVRTAQWVQLYVDVDSVVQACGLQGGLTASKAAATAAFRLHQLRIGAGATASGVGGGGGSGGLYVRRIVAGHGLPLPRHHGVDHLLHPAGQQSFAEASMTVGGGGPVAGAAPATWTLPEPLRLPAEAGEVLTLFVRTGEEVVLRTPPPPPPPLGTTAEEIGQENLAKAAQHAEQPELHPLSGQPHIRRDSTKSHPPSAAVPPFSGAPQRSSTPPSAQLDAPKVAEGRGTSRHREPQPSLDHTSPRVQRKEKPRRPHPTALELLQVNQNQHQQHQQQQQQQQYPSEHQVQTRPRSSHLYANTPTNRFTEVDALSGRSSSSSPSPSEAEAFAGGGVVVSTPRSTLPGGVSPSPRFTPQARQSPREQRHLYKGNRGATGEGERAQQYEREEEEEKDEEWVVEGTPARGLDAAAVVPSSSSQTSAAFHHPSVKVSTPPADRKAAAAAKWTAFPSTPSPARATTQRPSSSFDNVAGASGATSMETSSVASAPTTASTSSSALSCTSAAVELMREMNERVRRLHTVLTKHQGAAPDLDVPARLLSRNALTKATAAPSSSSSLLALPPPLPAAPAAPLLPPPAADPTTDGEGVAEHAAAAEPRAGVRRAATAMPALSTKAHGTTTPLSLLAAIMGDAWKGNDAAAAAAAAAGDAGSATALHAGARSDGDDGTHAPPLPPATASVSTAAAGDAKAVLELWSSGEVPLALPLFSAPPSRPTSRRAAHDAAIGREGGRAEEEEDDNAPLPPRPGSAVTSWTFRSTSIAPAATTTTTTTATATASENAAAGPPHIISSAAAAAGALPREEALHRAHVLARTPPMSSNTVVAGLAPARAATKAVVWRRPAATVEPPETPPRPPQPAAGKRATRDVASDEVRLGESTPLGPRLVRPTGPPDTTASAGGHGGKDAKAAAPVKRWAVQREAPSPAQPPPVPLAPTASDLPTEESARQTPLRGAVLKAPRSAPTNKAQNAAMTPTLHPTDAAPPSHQSCSTVSSFHMWLPHPMPVLSASRARYPVFTTPSSGGVEGTRNSEGRSHVSWPSTALRNNGDDDGAAAAAAAAEMDAASRRAAPPAVRLSAAGVAPFAQMGLSARSGGKQSTNARAAAPSATAAAASSAVPLGVPLQPDDGGRRDMRAPSPRDAPGAVRTGDAQGGTNHYIYDSVLQCYLDLATNAYVESVQ</sequence>
<feature type="compositionally biased region" description="Low complexity" evidence="1">
    <location>
        <begin position="320"/>
        <end position="336"/>
    </location>
</feature>
<dbReference type="RefSeq" id="XP_015654549.1">
    <property type="nucleotide sequence ID" value="XM_015806678.1"/>
</dbReference>
<evidence type="ECO:0000256" key="1">
    <source>
        <dbReference type="SAM" id="MobiDB-lite"/>
    </source>
</evidence>
<feature type="compositionally biased region" description="Low complexity" evidence="1">
    <location>
        <begin position="43"/>
        <end position="52"/>
    </location>
</feature>
<feature type="region of interest" description="Disordered" evidence="1">
    <location>
        <begin position="526"/>
        <end position="758"/>
    </location>
</feature>
<evidence type="ECO:0000313" key="2">
    <source>
        <dbReference type="EMBL" id="KPA76110.1"/>
    </source>
</evidence>
<dbReference type="VEuPathDB" id="TriTrypDB:LpyrH10_21_0180"/>
<feature type="compositionally biased region" description="Polar residues" evidence="1">
    <location>
        <begin position="1107"/>
        <end position="1118"/>
    </location>
</feature>
<dbReference type="Proteomes" id="UP000037923">
    <property type="component" value="Unassembled WGS sequence"/>
</dbReference>